<gene>
    <name evidence="4" type="ORF">SH580_19815</name>
</gene>
<dbReference type="PANTHER" id="PTHR40940">
    <property type="entry name" value="PROTEIN BATD-RELATED"/>
    <property type="match status" value="1"/>
</dbReference>
<feature type="signal peptide" evidence="3">
    <location>
        <begin position="1"/>
        <end position="20"/>
    </location>
</feature>
<keyword evidence="1" id="KW-0802">TPR repeat</keyword>
<sequence>MPRYFIIVFSLLALSLSAQESEPQLPLQHVQAQAREQSFFTDRIASLRVDFDSVVDTPEDWPQQSDGFRILDIEVQATQSEPAGSQARIRFLPTKAGVVTLPAFDFQSASTHYQTAPIQIIVSEPQRSDQMSLQLTPHKLKVYVGEPLRIDLVWHSSINAAALKHLKLFPDYFNDPNISIVIPRSTAAEEVQVGLPIGGRRVIATRTRLEGNEKALGTIELPIFLRFEQAGKYTLPTTHLECALLEKPDQGFARYAAHFNNSFFTPVEPSERYRRIYTTAPAIDIEVLPLPIDSEQATFTGLFEPISIQASASPTELEIGQLMELEFKVSSSAPHGMLQLPPLSQQSGLRERFVVDDQYRTLWQADGSLFRTRLRPLATSTQAIPSLYFRTFNPETGSYQSIRTQAIPLHLKPSNGLDFIPHGTFEGAAVRLSSQTQGIWNNLEKNPMNDTLNLITQWLNQLFWPLLCLGPILFLILLPVVRERRRRALNPDYARRVAAYKSFKKIPRHAPEKWPAFLQFMATTFGSQSQAWTRGDSEQALQKIGADTATQQALQQIHDVTDAAEFSRQAPKPEYKNLNQIAQTIARHTGKLSLLLCLLTLGLSPQSKANEWSEAQQSFAQAQAAPVGSDASIAAYTVAALKFENLATTHRHGAEAWVNAGNAWYQAGELGRAIVAYRSAQAQRPFDSQLAASLASARASALNTVPDSRSYLQKIPTTWLKISCLILNTLFWGSLLVMLRYPRRSTYISSSLLAMCLLISASYLSHRILQSPPSGTIIVDSIYAKKGPGYAYANAFNEPLHDGLECTLIETRADWHHIQLNDQRSCWVPPNTLQLIQAD</sequence>
<keyword evidence="2" id="KW-0472">Membrane</keyword>
<feature type="transmembrane region" description="Helical" evidence="2">
    <location>
        <begin position="747"/>
        <end position="764"/>
    </location>
</feature>
<evidence type="ECO:0000313" key="5">
    <source>
        <dbReference type="Proteomes" id="UP001324993"/>
    </source>
</evidence>
<reference evidence="4 5" key="1">
    <citation type="submission" date="2023-11" db="EMBL/GenBank/DDBJ databases">
        <title>Coraliomargarita sp. nov., isolated from marine algae.</title>
        <authorList>
            <person name="Lee J.K."/>
            <person name="Baek J.H."/>
            <person name="Kim J.M."/>
            <person name="Choi D.G."/>
            <person name="Jeon C.O."/>
        </authorList>
    </citation>
    <scope>NUCLEOTIDE SEQUENCE [LARGE SCALE GENOMIC DNA]</scope>
    <source>
        <strain evidence="4 5">J2-16</strain>
    </source>
</reference>
<dbReference type="SMART" id="SM00028">
    <property type="entry name" value="TPR"/>
    <property type="match status" value="1"/>
</dbReference>
<organism evidence="4 5">
    <name type="scientific">Coraliomargarita algicola</name>
    <dbReference type="NCBI Taxonomy" id="3092156"/>
    <lineage>
        <taxon>Bacteria</taxon>
        <taxon>Pseudomonadati</taxon>
        <taxon>Verrucomicrobiota</taxon>
        <taxon>Opitutia</taxon>
        <taxon>Puniceicoccales</taxon>
        <taxon>Coraliomargaritaceae</taxon>
        <taxon>Coraliomargarita</taxon>
    </lineage>
</organism>
<dbReference type="InterPro" id="IPR019734">
    <property type="entry name" value="TPR_rpt"/>
</dbReference>
<feature type="repeat" description="TPR" evidence="1">
    <location>
        <begin position="654"/>
        <end position="687"/>
    </location>
</feature>
<feature type="transmembrane region" description="Helical" evidence="2">
    <location>
        <begin position="719"/>
        <end position="741"/>
    </location>
</feature>
<dbReference type="Gene3D" id="1.25.40.10">
    <property type="entry name" value="Tetratricopeptide repeat domain"/>
    <property type="match status" value="1"/>
</dbReference>
<keyword evidence="3" id="KW-0732">Signal</keyword>
<accession>A0ABZ0RHK0</accession>
<dbReference type="InterPro" id="IPR011990">
    <property type="entry name" value="TPR-like_helical_dom_sf"/>
</dbReference>
<keyword evidence="5" id="KW-1185">Reference proteome</keyword>
<keyword evidence="2" id="KW-0812">Transmembrane</keyword>
<dbReference type="InterPro" id="IPR025738">
    <property type="entry name" value="BatD"/>
</dbReference>
<dbReference type="SUPFAM" id="SSF48452">
    <property type="entry name" value="TPR-like"/>
    <property type="match status" value="1"/>
</dbReference>
<evidence type="ECO:0000256" key="3">
    <source>
        <dbReference type="SAM" id="SignalP"/>
    </source>
</evidence>
<dbReference type="EMBL" id="CP138858">
    <property type="protein sequence ID" value="WPJ95669.1"/>
    <property type="molecule type" value="Genomic_DNA"/>
</dbReference>
<protein>
    <submittedName>
        <fullName evidence="4">BatD family protein</fullName>
    </submittedName>
</protein>
<evidence type="ECO:0000313" key="4">
    <source>
        <dbReference type="EMBL" id="WPJ95669.1"/>
    </source>
</evidence>
<dbReference type="PANTHER" id="PTHR40940:SF2">
    <property type="entry name" value="BATD"/>
    <property type="match status" value="1"/>
</dbReference>
<keyword evidence="2" id="KW-1133">Transmembrane helix</keyword>
<dbReference type="RefSeq" id="WP_319832547.1">
    <property type="nucleotide sequence ID" value="NZ_CP138858.1"/>
</dbReference>
<evidence type="ECO:0000256" key="1">
    <source>
        <dbReference type="PROSITE-ProRule" id="PRU00339"/>
    </source>
</evidence>
<proteinExistence type="predicted"/>
<dbReference type="Proteomes" id="UP001324993">
    <property type="component" value="Chromosome"/>
</dbReference>
<name>A0ABZ0RHK0_9BACT</name>
<feature type="transmembrane region" description="Helical" evidence="2">
    <location>
        <begin position="462"/>
        <end position="481"/>
    </location>
</feature>
<evidence type="ECO:0000256" key="2">
    <source>
        <dbReference type="SAM" id="Phobius"/>
    </source>
</evidence>
<dbReference type="PROSITE" id="PS50005">
    <property type="entry name" value="TPR"/>
    <property type="match status" value="1"/>
</dbReference>
<feature type="chain" id="PRO_5047549943" evidence="3">
    <location>
        <begin position="21"/>
        <end position="839"/>
    </location>
</feature>